<dbReference type="GO" id="GO:0042144">
    <property type="term" value="P:vacuole fusion, non-autophagic"/>
    <property type="evidence" value="ECO:0007669"/>
    <property type="project" value="EnsemblFungi"/>
</dbReference>
<comment type="caution">
    <text evidence="7">The sequence shown here is derived from an EMBL/GenBank/DDBJ whole genome shotgun (WGS) entry which is preliminary data.</text>
</comment>
<evidence type="ECO:0000313" key="8">
    <source>
        <dbReference type="Proteomes" id="UP000214365"/>
    </source>
</evidence>
<dbReference type="PANTHER" id="PTHR46140:SF1">
    <property type="entry name" value="VACUOLAR TRANSPORTER CHAPERONE COMPLEX SUBUNIT 4-RELATED"/>
    <property type="match status" value="1"/>
</dbReference>
<dbReference type="GeneID" id="31005260"/>
<feature type="transmembrane region" description="Helical" evidence="5">
    <location>
        <begin position="33"/>
        <end position="53"/>
    </location>
</feature>
<evidence type="ECO:0000256" key="5">
    <source>
        <dbReference type="SAM" id="Phobius"/>
    </source>
</evidence>
<dbReference type="AlphaFoldDB" id="A0A225AVI1"/>
<dbReference type="GO" id="GO:0003729">
    <property type="term" value="F:mRNA binding"/>
    <property type="evidence" value="ECO:0007669"/>
    <property type="project" value="EnsemblFungi"/>
</dbReference>
<dbReference type="PANTHER" id="PTHR46140">
    <property type="entry name" value="VACUOLAR TRANSPORTER CHAPERONE 1-RELATED"/>
    <property type="match status" value="1"/>
</dbReference>
<feature type="transmembrane region" description="Helical" evidence="5">
    <location>
        <begin position="60"/>
        <end position="78"/>
    </location>
</feature>
<dbReference type="GO" id="GO:0016237">
    <property type="term" value="P:microautophagy"/>
    <property type="evidence" value="ECO:0007669"/>
    <property type="project" value="EnsemblFungi"/>
</dbReference>
<keyword evidence="8" id="KW-1185">Reference proteome</keyword>
<protein>
    <submittedName>
        <fullName evidence="7">Vacuolar transporter chaperone 1</fullName>
    </submittedName>
</protein>
<name>A0A225AVI1_TALAT</name>
<dbReference type="GO" id="GO:0006799">
    <property type="term" value="P:polyphosphate biosynthetic process"/>
    <property type="evidence" value="ECO:0007669"/>
    <property type="project" value="EnsemblFungi"/>
</dbReference>
<keyword evidence="3 5" id="KW-1133">Transmembrane helix</keyword>
<evidence type="ECO:0000259" key="6">
    <source>
        <dbReference type="Pfam" id="PF02656"/>
    </source>
</evidence>
<dbReference type="OrthoDB" id="2243669at2759"/>
<dbReference type="GO" id="GO:0007034">
    <property type="term" value="P:vacuolar transport"/>
    <property type="evidence" value="ECO:0007669"/>
    <property type="project" value="EnsemblFungi"/>
</dbReference>
<dbReference type="InterPro" id="IPR003807">
    <property type="entry name" value="DUF202"/>
</dbReference>
<dbReference type="EMBL" id="LFMY01000008">
    <property type="protein sequence ID" value="OKL58976.1"/>
    <property type="molecule type" value="Genomic_DNA"/>
</dbReference>
<dbReference type="Pfam" id="PF02656">
    <property type="entry name" value="DUF202"/>
    <property type="match status" value="1"/>
</dbReference>
<evidence type="ECO:0000256" key="4">
    <source>
        <dbReference type="ARBA" id="ARBA00023136"/>
    </source>
</evidence>
<evidence type="ECO:0000313" key="7">
    <source>
        <dbReference type="EMBL" id="OKL58976.1"/>
    </source>
</evidence>
<gene>
    <name evidence="7" type="ORF">UA08_05504</name>
</gene>
<feature type="domain" description="DUF202" evidence="6">
    <location>
        <begin position="24"/>
        <end position="85"/>
    </location>
</feature>
<dbReference type="InterPro" id="IPR051572">
    <property type="entry name" value="VTC_Complex_Subunit"/>
</dbReference>
<keyword evidence="4 5" id="KW-0472">Membrane</keyword>
<evidence type="ECO:0000256" key="3">
    <source>
        <dbReference type="ARBA" id="ARBA00022989"/>
    </source>
</evidence>
<feature type="transmembrane region" description="Helical" evidence="5">
    <location>
        <begin position="98"/>
        <end position="118"/>
    </location>
</feature>
<accession>A0A225AVI1</accession>
<evidence type="ECO:0000256" key="2">
    <source>
        <dbReference type="ARBA" id="ARBA00022692"/>
    </source>
</evidence>
<dbReference type="GO" id="GO:0005783">
    <property type="term" value="C:endoplasmic reticulum"/>
    <property type="evidence" value="ECO:0007669"/>
    <property type="project" value="EnsemblFungi"/>
</dbReference>
<reference evidence="7 8" key="1">
    <citation type="submission" date="2015-06" db="EMBL/GenBank/DDBJ databases">
        <title>Talaromyces atroroseus IBT 11181 draft genome.</title>
        <authorList>
            <person name="Rasmussen K.B."/>
            <person name="Rasmussen S."/>
            <person name="Petersen B."/>
            <person name="Sicheritz-Ponten T."/>
            <person name="Mortensen U.H."/>
            <person name="Thrane U."/>
        </authorList>
    </citation>
    <scope>NUCLEOTIDE SEQUENCE [LARGE SCALE GENOMIC DNA]</scope>
    <source>
        <strain evidence="7 8">IBT 11181</strain>
    </source>
</reference>
<dbReference type="Proteomes" id="UP000214365">
    <property type="component" value="Unassembled WGS sequence"/>
</dbReference>
<evidence type="ECO:0000256" key="1">
    <source>
        <dbReference type="ARBA" id="ARBA00004127"/>
    </source>
</evidence>
<dbReference type="RefSeq" id="XP_020119097.1">
    <property type="nucleotide sequence ID" value="XM_020268261.1"/>
</dbReference>
<sequence>MSSQPLLQTAPGKKIALPTRVEPKVFFANERTFLSWLNFTVILGGLAIGLLNFGDRIGRISAGLFTLIAMAAMIYALFTFHWRAQSIKKRGQSGFDDRFGPSVLAVALLAAVIVNFVLRIRDTGRT</sequence>
<dbReference type="GO" id="GO:0000329">
    <property type="term" value="C:fungal-type vacuole membrane"/>
    <property type="evidence" value="ECO:0007669"/>
    <property type="project" value="TreeGrafter"/>
</dbReference>
<dbReference type="GO" id="GO:0031965">
    <property type="term" value="C:nuclear membrane"/>
    <property type="evidence" value="ECO:0007669"/>
    <property type="project" value="EnsemblFungi"/>
</dbReference>
<keyword evidence="2 5" id="KW-0812">Transmembrane</keyword>
<comment type="subcellular location">
    <subcellularLocation>
        <location evidence="1">Endomembrane system</location>
        <topology evidence="1">Multi-pass membrane protein</topology>
    </subcellularLocation>
</comment>
<dbReference type="GO" id="GO:0033254">
    <property type="term" value="C:vacuolar transporter chaperone complex"/>
    <property type="evidence" value="ECO:0007669"/>
    <property type="project" value="EnsemblFungi"/>
</dbReference>
<organism evidence="7 8">
    <name type="scientific">Talaromyces atroroseus</name>
    <dbReference type="NCBI Taxonomy" id="1441469"/>
    <lineage>
        <taxon>Eukaryota</taxon>
        <taxon>Fungi</taxon>
        <taxon>Dikarya</taxon>
        <taxon>Ascomycota</taxon>
        <taxon>Pezizomycotina</taxon>
        <taxon>Eurotiomycetes</taxon>
        <taxon>Eurotiomycetidae</taxon>
        <taxon>Eurotiales</taxon>
        <taxon>Trichocomaceae</taxon>
        <taxon>Talaromyces</taxon>
        <taxon>Talaromyces sect. Trachyspermi</taxon>
    </lineage>
</organism>
<dbReference type="STRING" id="1441469.A0A225AVI1"/>
<proteinExistence type="predicted"/>